<organism evidence="2">
    <name type="scientific">Candidatus Nitrotoga fabula</name>
    <dbReference type="NCBI Taxonomy" id="2182327"/>
    <lineage>
        <taxon>Bacteria</taxon>
        <taxon>Pseudomonadati</taxon>
        <taxon>Pseudomonadota</taxon>
        <taxon>Betaproteobacteria</taxon>
        <taxon>Nitrosomonadales</taxon>
        <taxon>Gallionellaceae</taxon>
        <taxon>Candidatus Nitrotoga</taxon>
    </lineage>
</organism>
<reference evidence="2" key="1">
    <citation type="submission" date="2018-05" db="EMBL/GenBank/DDBJ databases">
        <authorList>
            <person name="Lanie J.A."/>
            <person name="Ng W.-L."/>
            <person name="Kazmierczak K.M."/>
            <person name="Andrzejewski T.M."/>
            <person name="Davidsen T.M."/>
            <person name="Wayne K.J."/>
            <person name="Tettelin H."/>
            <person name="Glass J.I."/>
            <person name="Rusch D."/>
            <person name="Podicherti R."/>
            <person name="Tsui H.-C.T."/>
            <person name="Winkler M.E."/>
        </authorList>
    </citation>
    <scope>NUCLEOTIDE SEQUENCE</scope>
    <source>
        <strain evidence="2">KNB</strain>
    </source>
</reference>
<name>A0A2X0SKS6_9PROT</name>
<sequence>MFSPVKKAIEKAGGQSALARSLNITPQAVQRWVSNDRVPHLQVIPVEKITGISRYELRPDLYPVD</sequence>
<dbReference type="InterPro" id="IPR001387">
    <property type="entry name" value="Cro/C1-type_HTH"/>
</dbReference>
<gene>
    <name evidence="2" type="ORF">NITFAB_1125</name>
</gene>
<dbReference type="PROSITE" id="PS50943">
    <property type="entry name" value="HTH_CROC1"/>
    <property type="match status" value="1"/>
</dbReference>
<dbReference type="EMBL" id="LS423452">
    <property type="protein sequence ID" value="SPS05535.1"/>
    <property type="molecule type" value="Genomic_DNA"/>
</dbReference>
<evidence type="ECO:0000313" key="2">
    <source>
        <dbReference type="EMBL" id="SPS05535.1"/>
    </source>
</evidence>
<accession>A0A2X0SKS6</accession>
<dbReference type="InterPro" id="IPR010982">
    <property type="entry name" value="Lambda_DNA-bd_dom_sf"/>
</dbReference>
<dbReference type="Gene3D" id="1.10.260.40">
    <property type="entry name" value="lambda repressor-like DNA-binding domains"/>
    <property type="match status" value="1"/>
</dbReference>
<evidence type="ECO:0000259" key="1">
    <source>
        <dbReference type="PROSITE" id="PS50943"/>
    </source>
</evidence>
<proteinExistence type="predicted"/>
<dbReference type="CDD" id="cd00093">
    <property type="entry name" value="HTH_XRE"/>
    <property type="match status" value="1"/>
</dbReference>
<dbReference type="GO" id="GO:0003677">
    <property type="term" value="F:DNA binding"/>
    <property type="evidence" value="ECO:0007669"/>
    <property type="project" value="InterPro"/>
</dbReference>
<dbReference type="NCBIfam" id="NF046037">
    <property type="entry name" value="carphisopro"/>
    <property type="match status" value="1"/>
</dbReference>
<protein>
    <recommendedName>
        <fullName evidence="1">HTH cro/C1-type domain-containing protein</fullName>
    </recommendedName>
</protein>
<feature type="domain" description="HTH cro/C1-type" evidence="1">
    <location>
        <begin position="15"/>
        <end position="57"/>
    </location>
</feature>
<dbReference type="SUPFAM" id="SSF47413">
    <property type="entry name" value="lambda repressor-like DNA-binding domains"/>
    <property type="match status" value="1"/>
</dbReference>
<dbReference type="AlphaFoldDB" id="A0A2X0SKS6"/>
<dbReference type="Pfam" id="PF15943">
    <property type="entry name" value="YdaS_toxin"/>
    <property type="match status" value="1"/>
</dbReference>
<dbReference type="InterPro" id="IPR031856">
    <property type="entry name" value="YdaS_toxin-like"/>
</dbReference>
<dbReference type="InterPro" id="IPR059216">
    <property type="entry name" value="LeuA_carph_isopro_dom"/>
</dbReference>